<feature type="compositionally biased region" description="Pro residues" evidence="2">
    <location>
        <begin position="743"/>
        <end position="752"/>
    </location>
</feature>
<dbReference type="AlphaFoldDB" id="A0A3N4L7K4"/>
<feature type="compositionally biased region" description="Low complexity" evidence="2">
    <location>
        <begin position="753"/>
        <end position="785"/>
    </location>
</feature>
<accession>A0A3N4L7K4</accession>
<feature type="compositionally biased region" description="Polar residues" evidence="2">
    <location>
        <begin position="803"/>
        <end position="813"/>
    </location>
</feature>
<dbReference type="PANTHER" id="PTHR46430">
    <property type="entry name" value="PROTEIN SKT5-RELATED"/>
    <property type="match status" value="1"/>
</dbReference>
<evidence type="ECO:0000256" key="1">
    <source>
        <dbReference type="ARBA" id="ARBA00022737"/>
    </source>
</evidence>
<evidence type="ECO:0000313" key="4">
    <source>
        <dbReference type="Proteomes" id="UP000277580"/>
    </source>
</evidence>
<evidence type="ECO:0000313" key="3">
    <source>
        <dbReference type="EMBL" id="RPB17768.1"/>
    </source>
</evidence>
<feature type="region of interest" description="Disordered" evidence="2">
    <location>
        <begin position="52"/>
        <end position="91"/>
    </location>
</feature>
<feature type="compositionally biased region" description="Low complexity" evidence="2">
    <location>
        <begin position="590"/>
        <end position="601"/>
    </location>
</feature>
<dbReference type="Gene3D" id="1.25.40.10">
    <property type="entry name" value="Tetratricopeptide repeat domain"/>
    <property type="match status" value="1"/>
</dbReference>
<dbReference type="SUPFAM" id="SSF81901">
    <property type="entry name" value="HCP-like"/>
    <property type="match status" value="1"/>
</dbReference>
<name>A0A3N4L7K4_9PEZI</name>
<dbReference type="STRING" id="1392247.A0A3N4L7K4"/>
<dbReference type="OrthoDB" id="4095816at2759"/>
<dbReference type="InterPro" id="IPR051726">
    <property type="entry name" value="Chitin_Synth_Reg"/>
</dbReference>
<feature type="compositionally biased region" description="Pro residues" evidence="2">
    <location>
        <begin position="713"/>
        <end position="722"/>
    </location>
</feature>
<organism evidence="3 4">
    <name type="scientific">Morchella conica CCBAS932</name>
    <dbReference type="NCBI Taxonomy" id="1392247"/>
    <lineage>
        <taxon>Eukaryota</taxon>
        <taxon>Fungi</taxon>
        <taxon>Dikarya</taxon>
        <taxon>Ascomycota</taxon>
        <taxon>Pezizomycotina</taxon>
        <taxon>Pezizomycetes</taxon>
        <taxon>Pezizales</taxon>
        <taxon>Morchellaceae</taxon>
        <taxon>Morchella</taxon>
    </lineage>
</organism>
<dbReference type="Pfam" id="PF08238">
    <property type="entry name" value="Sel1"/>
    <property type="match status" value="5"/>
</dbReference>
<keyword evidence="4" id="KW-1185">Reference proteome</keyword>
<feature type="region of interest" description="Disordered" evidence="2">
    <location>
        <begin position="535"/>
        <end position="842"/>
    </location>
</feature>
<proteinExistence type="predicted"/>
<dbReference type="InterPro" id="IPR006597">
    <property type="entry name" value="Sel1-like"/>
</dbReference>
<reference evidence="3 4" key="1">
    <citation type="journal article" date="2018" name="Nat. Ecol. Evol.">
        <title>Pezizomycetes genomes reveal the molecular basis of ectomycorrhizal truffle lifestyle.</title>
        <authorList>
            <person name="Murat C."/>
            <person name="Payen T."/>
            <person name="Noel B."/>
            <person name="Kuo A."/>
            <person name="Morin E."/>
            <person name="Chen J."/>
            <person name="Kohler A."/>
            <person name="Krizsan K."/>
            <person name="Balestrini R."/>
            <person name="Da Silva C."/>
            <person name="Montanini B."/>
            <person name="Hainaut M."/>
            <person name="Levati E."/>
            <person name="Barry K.W."/>
            <person name="Belfiori B."/>
            <person name="Cichocki N."/>
            <person name="Clum A."/>
            <person name="Dockter R.B."/>
            <person name="Fauchery L."/>
            <person name="Guy J."/>
            <person name="Iotti M."/>
            <person name="Le Tacon F."/>
            <person name="Lindquist E.A."/>
            <person name="Lipzen A."/>
            <person name="Malagnac F."/>
            <person name="Mello A."/>
            <person name="Molinier V."/>
            <person name="Miyauchi S."/>
            <person name="Poulain J."/>
            <person name="Riccioni C."/>
            <person name="Rubini A."/>
            <person name="Sitrit Y."/>
            <person name="Splivallo R."/>
            <person name="Traeger S."/>
            <person name="Wang M."/>
            <person name="Zifcakova L."/>
            <person name="Wipf D."/>
            <person name="Zambonelli A."/>
            <person name="Paolocci F."/>
            <person name="Nowrousian M."/>
            <person name="Ottonello S."/>
            <person name="Baldrian P."/>
            <person name="Spatafora J.W."/>
            <person name="Henrissat B."/>
            <person name="Nagy L.G."/>
            <person name="Aury J.M."/>
            <person name="Wincker P."/>
            <person name="Grigoriev I.V."/>
            <person name="Bonfante P."/>
            <person name="Martin F.M."/>
        </authorList>
    </citation>
    <scope>NUCLEOTIDE SEQUENCE [LARGE SCALE GENOMIC DNA]</scope>
    <source>
        <strain evidence="3 4">CCBAS932</strain>
    </source>
</reference>
<dbReference type="Proteomes" id="UP000277580">
    <property type="component" value="Unassembled WGS sequence"/>
</dbReference>
<protein>
    <submittedName>
        <fullName evidence="3">HCP-like protein</fullName>
    </submittedName>
</protein>
<sequence>MSGMGATFYPGNDDYMMPELNIVSPAPQRVMPEVPGHITDSLKHLEIDGSNMMNQRNQGNYPQGNYVDPYSTPSQGRPLSDDRGVRSSYASSYHSSIGDDYRFSGIEDPVFSPFPRLINPGPNIPPTDEEKEAQIEGARLEVLSSNDPEMQLIWAQDALSYVEVSVAYHNRIYEGTERPMTPALEHQIKTDAISVVSFLADQHHPRAEFMRGNWLEFGKFGFRIDKKEAFRCYARAAEKDFARAEYRMGMQFENSNEPMKAIKHYNQGANLGDSASNYRLGMMTLLGQHGQKQDYARGVTLIRQAANTADENAPQGAYVYGMLLARELPGIEIPDLFLPLDIRQAREMIEKAAFLGFARAQLKMGTAYELCQLGCDFNPALSLHYNALAARQGEPEADMAISKWFLCGHEGVFDKNEELAFKYAQRAAAAGLGTAEFAIGYFYEIGMYVQVDYKEAQRWYAKAAAHGNKDASGRIDGISRSKTLSRKDHEAVAISKIKARHGSQRHRNNPLTERQQSAVAPIMSPLEEAVDMPDPTIPGGNYNYNSGPPPGQRPIRQATMPNVNPGFISPEIASHLQPFGAPQSPAQARPGSAAPYPLSGPAGPGPGPHPRGPGAFGPQPRPSTGTPGTNRPYSIVMGGGPPPGMIPPAGTYPAGPPRPFTAMSDSSPSRRPSGAGGQPYGPPPQQQGYPPHSPEAGYPGGFNGETVPRIHTPKPPGLPSGPAPVNIGFEAPERPKPSKTAPPSGPIAPPPSNNANPGRPGTSQGPAPPRQQQQQQQQQQPMAPQHGGGQAGHELFDGPPTPTNKTQRPTTAESAPKPVSAPLPKPPGKGPKTFEDMGVPQAPKQDGDCVSVHYLEEPSKLKMCVLLIFLCV</sequence>
<feature type="compositionally biased region" description="Polar residues" evidence="2">
    <location>
        <begin position="52"/>
        <end position="63"/>
    </location>
</feature>
<dbReference type="InterPro" id="IPR011990">
    <property type="entry name" value="TPR-like_helical_dom_sf"/>
</dbReference>
<evidence type="ECO:0000256" key="2">
    <source>
        <dbReference type="SAM" id="MobiDB-lite"/>
    </source>
</evidence>
<dbReference type="PANTHER" id="PTHR46430:SF2">
    <property type="entry name" value="CHITIN SYNTHASE REGULATORY FACTOR 4"/>
    <property type="match status" value="1"/>
</dbReference>
<gene>
    <name evidence="3" type="ORF">P167DRAFT_478829</name>
</gene>
<dbReference type="InParanoid" id="A0A3N4L7K4"/>
<keyword evidence="1" id="KW-0677">Repeat</keyword>
<dbReference type="EMBL" id="ML119105">
    <property type="protein sequence ID" value="RPB17768.1"/>
    <property type="molecule type" value="Genomic_DNA"/>
</dbReference>
<dbReference type="SMART" id="SM00671">
    <property type="entry name" value="SEL1"/>
    <property type="match status" value="7"/>
</dbReference>
<feature type="compositionally biased region" description="Low complexity" evidence="2">
    <location>
        <begin position="664"/>
        <end position="673"/>
    </location>
</feature>
<feature type="compositionally biased region" description="Pro residues" evidence="2">
    <location>
        <begin position="819"/>
        <end position="829"/>
    </location>
</feature>
<feature type="compositionally biased region" description="Polar residues" evidence="2">
    <location>
        <begin position="622"/>
        <end position="632"/>
    </location>
</feature>